<keyword evidence="12" id="KW-1185">Reference proteome</keyword>
<comment type="caution">
    <text evidence="11">The sequence shown here is derived from an EMBL/GenBank/DDBJ whole genome shotgun (WGS) entry which is preliminary data.</text>
</comment>
<dbReference type="InterPro" id="IPR036770">
    <property type="entry name" value="Ankyrin_rpt-contain_sf"/>
</dbReference>
<name>A0A553P2Q0_TIGCA</name>
<reference evidence="11 12" key="1">
    <citation type="journal article" date="2018" name="Nat. Ecol. Evol.">
        <title>Genomic signatures of mitonuclear coevolution across populations of Tigriopus californicus.</title>
        <authorList>
            <person name="Barreto F.S."/>
            <person name="Watson E.T."/>
            <person name="Lima T.G."/>
            <person name="Willett C.S."/>
            <person name="Edmands S."/>
            <person name="Li W."/>
            <person name="Burton R.S."/>
        </authorList>
    </citation>
    <scope>NUCLEOTIDE SEQUENCE [LARGE SCALE GENOMIC DNA]</scope>
    <source>
        <strain evidence="11 12">San Diego</strain>
    </source>
</reference>
<dbReference type="SMART" id="SM00248">
    <property type="entry name" value="ANK"/>
    <property type="match status" value="2"/>
</dbReference>
<keyword evidence="5 7" id="KW-0040">ANK repeat</keyword>
<keyword evidence="6" id="KW-0539">Nucleus</keyword>
<feature type="compositionally biased region" description="Polar residues" evidence="9">
    <location>
        <begin position="417"/>
        <end position="429"/>
    </location>
</feature>
<accession>A0A553P2Q0</accession>
<keyword evidence="4" id="KW-0677">Repeat</keyword>
<feature type="region of interest" description="Disordered" evidence="9">
    <location>
        <begin position="342"/>
        <end position="392"/>
    </location>
</feature>
<dbReference type="GO" id="GO:0005634">
    <property type="term" value="C:nucleus"/>
    <property type="evidence" value="ECO:0007669"/>
    <property type="project" value="UniProtKB-SubCell"/>
</dbReference>
<feature type="compositionally biased region" description="Polar residues" evidence="9">
    <location>
        <begin position="1"/>
        <end position="20"/>
    </location>
</feature>
<feature type="repeat" description="ANK" evidence="7">
    <location>
        <begin position="705"/>
        <end position="737"/>
    </location>
</feature>
<evidence type="ECO:0000256" key="5">
    <source>
        <dbReference type="ARBA" id="ARBA00023043"/>
    </source>
</evidence>
<dbReference type="SMART" id="SM00326">
    <property type="entry name" value="SH3"/>
    <property type="match status" value="1"/>
</dbReference>
<dbReference type="AlphaFoldDB" id="A0A553P2Q0"/>
<dbReference type="Pfam" id="PF12796">
    <property type="entry name" value="Ank_2"/>
    <property type="match status" value="1"/>
</dbReference>
<feature type="region of interest" description="Disordered" evidence="9">
    <location>
        <begin position="263"/>
        <end position="288"/>
    </location>
</feature>
<dbReference type="SUPFAM" id="SSF48403">
    <property type="entry name" value="Ankyrin repeat"/>
    <property type="match status" value="1"/>
</dbReference>
<dbReference type="STRING" id="6832.A0A553P2Q0"/>
<dbReference type="InterPro" id="IPR047163">
    <property type="entry name" value="ASPP1/2"/>
</dbReference>
<dbReference type="GO" id="GO:0006915">
    <property type="term" value="P:apoptotic process"/>
    <property type="evidence" value="ECO:0007669"/>
    <property type="project" value="UniProtKB-KW"/>
</dbReference>
<dbReference type="Pfam" id="PF00018">
    <property type="entry name" value="SH3_1"/>
    <property type="match status" value="1"/>
</dbReference>
<evidence type="ECO:0000256" key="8">
    <source>
        <dbReference type="PROSITE-ProRule" id="PRU00192"/>
    </source>
</evidence>
<feature type="compositionally biased region" description="Gly residues" evidence="9">
    <location>
        <begin position="24"/>
        <end position="36"/>
    </location>
</feature>
<dbReference type="InterPro" id="IPR002110">
    <property type="entry name" value="Ankyrin_rpt"/>
</dbReference>
<dbReference type="PROSITE" id="PS50297">
    <property type="entry name" value="ANK_REP_REGION"/>
    <property type="match status" value="2"/>
</dbReference>
<dbReference type="InterPro" id="IPR036028">
    <property type="entry name" value="SH3-like_dom_sf"/>
</dbReference>
<dbReference type="EMBL" id="VCGU01000008">
    <property type="protein sequence ID" value="TRY71968.1"/>
    <property type="molecule type" value="Genomic_DNA"/>
</dbReference>
<evidence type="ECO:0000256" key="9">
    <source>
        <dbReference type="SAM" id="MobiDB-lite"/>
    </source>
</evidence>
<feature type="compositionally biased region" description="Low complexity" evidence="9">
    <location>
        <begin position="912"/>
        <end position="921"/>
    </location>
</feature>
<feature type="compositionally biased region" description="Basic and acidic residues" evidence="9">
    <location>
        <begin position="899"/>
        <end position="910"/>
    </location>
</feature>
<dbReference type="Proteomes" id="UP000318571">
    <property type="component" value="Chromosome 7"/>
</dbReference>
<evidence type="ECO:0000256" key="6">
    <source>
        <dbReference type="ARBA" id="ARBA00023242"/>
    </source>
</evidence>
<evidence type="ECO:0000256" key="7">
    <source>
        <dbReference type="PROSITE-ProRule" id="PRU00023"/>
    </source>
</evidence>
<gene>
    <name evidence="11" type="ORF">TCAL_01147</name>
</gene>
<feature type="region of interest" description="Disordered" evidence="9">
    <location>
        <begin position="417"/>
        <end position="503"/>
    </location>
</feature>
<dbReference type="Gene3D" id="1.25.40.20">
    <property type="entry name" value="Ankyrin repeat-containing domain"/>
    <property type="match status" value="1"/>
</dbReference>
<feature type="compositionally biased region" description="Pro residues" evidence="9">
    <location>
        <begin position="483"/>
        <end position="494"/>
    </location>
</feature>
<keyword evidence="3" id="KW-0053">Apoptosis</keyword>
<evidence type="ECO:0000313" key="12">
    <source>
        <dbReference type="Proteomes" id="UP000318571"/>
    </source>
</evidence>
<dbReference type="InterPro" id="IPR001452">
    <property type="entry name" value="SH3_domain"/>
</dbReference>
<dbReference type="PANTHER" id="PTHR24131">
    <property type="entry name" value="APOPTOSIS-STIMULATING OF P53 PROTEIN"/>
    <property type="match status" value="1"/>
</dbReference>
<evidence type="ECO:0000313" key="11">
    <source>
        <dbReference type="EMBL" id="TRY71968.1"/>
    </source>
</evidence>
<feature type="region of interest" description="Disordered" evidence="9">
    <location>
        <begin position="1"/>
        <end position="54"/>
    </location>
</feature>
<feature type="region of interest" description="Disordered" evidence="9">
    <location>
        <begin position="874"/>
        <end position="921"/>
    </location>
</feature>
<dbReference type="PROSITE" id="PS50002">
    <property type="entry name" value="SH3"/>
    <property type="match status" value="1"/>
</dbReference>
<organism evidence="11 12">
    <name type="scientific">Tigriopus californicus</name>
    <name type="common">Marine copepod</name>
    <dbReference type="NCBI Taxonomy" id="6832"/>
    <lineage>
        <taxon>Eukaryota</taxon>
        <taxon>Metazoa</taxon>
        <taxon>Ecdysozoa</taxon>
        <taxon>Arthropoda</taxon>
        <taxon>Crustacea</taxon>
        <taxon>Multicrustacea</taxon>
        <taxon>Hexanauplia</taxon>
        <taxon>Copepoda</taxon>
        <taxon>Harpacticoida</taxon>
        <taxon>Harpacticidae</taxon>
        <taxon>Tigriopus</taxon>
    </lineage>
</organism>
<feature type="repeat" description="ANK" evidence="7">
    <location>
        <begin position="738"/>
        <end position="770"/>
    </location>
</feature>
<comment type="subcellular location">
    <subcellularLocation>
        <location evidence="1">Nucleus</location>
    </subcellularLocation>
</comment>
<keyword evidence="2 8" id="KW-0728">SH3 domain</keyword>
<protein>
    <recommendedName>
        <fullName evidence="10">SH3 domain-containing protein</fullName>
    </recommendedName>
</protein>
<dbReference type="GO" id="GO:0002039">
    <property type="term" value="F:p53 binding"/>
    <property type="evidence" value="ECO:0007669"/>
    <property type="project" value="InterPro"/>
</dbReference>
<dbReference type="GO" id="GO:0042981">
    <property type="term" value="P:regulation of apoptotic process"/>
    <property type="evidence" value="ECO:0007669"/>
    <property type="project" value="InterPro"/>
</dbReference>
<feature type="domain" description="SH3" evidence="10">
    <location>
        <begin position="804"/>
        <end position="873"/>
    </location>
</feature>
<evidence type="ECO:0000256" key="3">
    <source>
        <dbReference type="ARBA" id="ARBA00022703"/>
    </source>
</evidence>
<dbReference type="SUPFAM" id="SSF50044">
    <property type="entry name" value="SH3-domain"/>
    <property type="match status" value="1"/>
</dbReference>
<feature type="region of interest" description="Disordered" evidence="9">
    <location>
        <begin position="524"/>
        <end position="559"/>
    </location>
</feature>
<dbReference type="OMA" id="GFQSHNG"/>
<evidence type="ECO:0000259" key="10">
    <source>
        <dbReference type="PROSITE" id="PS50002"/>
    </source>
</evidence>
<evidence type="ECO:0000256" key="1">
    <source>
        <dbReference type="ARBA" id="ARBA00004123"/>
    </source>
</evidence>
<evidence type="ECO:0000256" key="4">
    <source>
        <dbReference type="ARBA" id="ARBA00022737"/>
    </source>
</evidence>
<feature type="compositionally biased region" description="Low complexity" evidence="9">
    <location>
        <begin position="43"/>
        <end position="54"/>
    </location>
</feature>
<feature type="compositionally biased region" description="Polar residues" evidence="9">
    <location>
        <begin position="381"/>
        <end position="392"/>
    </location>
</feature>
<feature type="region of interest" description="Disordered" evidence="9">
    <location>
        <begin position="642"/>
        <end position="663"/>
    </location>
</feature>
<dbReference type="FunFam" id="1.25.40.20:FF:000008">
    <property type="entry name" value="Apoptosis-stimulating of p53 protein 2 isoform 1"/>
    <property type="match status" value="1"/>
</dbReference>
<dbReference type="PANTHER" id="PTHR24131:SF10">
    <property type="entry name" value="ANKYRIN-REPEAT, SH3-DOMAIN, AND PROLINE-RICH-REGION CONTAINING PROTEIN, ISOFORM B"/>
    <property type="match status" value="1"/>
</dbReference>
<sequence length="921" mass="101519">MREPGSSSAPAGPQHQSNPHPTRAGGGGGGSSGSGGLSNLSPQQLQEMAQRQQRQIDSQQQLLVAKEQRLKYLRQQDYKQQQMAAEYERLRRLREKVEAQELKLRKLRALRGQANHGSSNGGPPANAAVLADLESIRSLFGEKEKELTVAVRKVDELTHQLEDLRSGRVNNIYPPQVMELERLRRELAYRKQLNEQQNNMISQQRAQLSMGQEEMIKIDNRILELQDRLARKRMMNQQLANQINAATTAKQAQLRAIQQGMNKNKNNKPVSTVEPFQRQMSSEQHLQDDLQNKLNKNEPSDPKYQTLPFGTKFGGPMPPPGAYSKNQKIEQLKMEKENNNVQFADNLPTPPPPLSSSTSSGMAFNRHSSGASSGNGHAMDSQGNYNQTLASNANDPRAIDSITKPISSVAPVFSVSTSGATPGTQSLSRPTDLFPPTPDNYNLAPKSQSTPIDLRESPDSSNKPKPALPPKPLVSKGNNNGAQPPPYVPAPPPDGSRKSEMTNEDETAITIRGNQVYETTSNLSVSAHPEEGTSVDDDSPTQSDDTESHRLNGGGMQVNNHNVHISINRRIEMPPAFHFPEDQTPPSDLIANDFSRDMADNAGMYPMMNQIYKEFDHLSIEERNQLLARSLEEEEYLVPEIESDHEPVTKPPGILRKKDKPPSRGRRNICFDALALLLDASLEGEFDLVQATAQKITNLSAANDEGITALHNAICAGHFDVVKFLVEFGCDVNAQDADGWTPLHCAASCNNLPMIQFLVEHGACIFATTFSDQETAAEKCEEDEEGYLGCSEYLLDIQEQLGTMNNGEVFAVYDYQKVNADELCLAQGDKLVVLRRGDEVEEDWWWSTLKKQGDQSTGPEGYVAKNLLGLYPRVKPLHSGNSNNGNPPPQSGQMSESSDSDKQDEDKDKVPSSTSSGSASS</sequence>
<feature type="compositionally biased region" description="Low complexity" evidence="9">
    <location>
        <begin position="367"/>
        <end position="378"/>
    </location>
</feature>
<evidence type="ECO:0000256" key="2">
    <source>
        <dbReference type="ARBA" id="ARBA00022443"/>
    </source>
</evidence>
<proteinExistence type="predicted"/>
<dbReference type="PROSITE" id="PS50088">
    <property type="entry name" value="ANK_REPEAT"/>
    <property type="match status" value="2"/>
</dbReference>
<feature type="compositionally biased region" description="Low complexity" evidence="9">
    <location>
        <begin position="879"/>
        <end position="897"/>
    </location>
</feature>